<dbReference type="PANTHER" id="PTHR11102:SF160">
    <property type="entry name" value="ERAD-ASSOCIATED E3 UBIQUITIN-PROTEIN LIGASE COMPONENT HRD3"/>
    <property type="match status" value="1"/>
</dbReference>
<evidence type="ECO:0000256" key="5">
    <source>
        <dbReference type="PROSITE-ProRule" id="PRU00134"/>
    </source>
</evidence>
<evidence type="ECO:0000259" key="7">
    <source>
        <dbReference type="PROSITE" id="PS50865"/>
    </source>
</evidence>
<reference evidence="8 9" key="1">
    <citation type="journal article" date="2011" name="Proc. Natl. Acad. Sci. U.S.A.">
        <title>Niche of harmful alga Aureococcus anophagefferens revealed through ecogenomics.</title>
        <authorList>
            <person name="Gobler C.J."/>
            <person name="Berry D.L."/>
            <person name="Dyhrman S.T."/>
            <person name="Wilhelm S.W."/>
            <person name="Salamov A."/>
            <person name="Lobanov A.V."/>
            <person name="Zhang Y."/>
            <person name="Collier J.L."/>
            <person name="Wurch L.L."/>
            <person name="Kustka A.B."/>
            <person name="Dill B.D."/>
            <person name="Shah M."/>
            <person name="VerBerkmoes N.C."/>
            <person name="Kuo A."/>
            <person name="Terry A."/>
            <person name="Pangilinan J."/>
            <person name="Lindquist E.A."/>
            <person name="Lucas S."/>
            <person name="Paulsen I.T."/>
            <person name="Hattenrath-Lehmann T.K."/>
            <person name="Talmage S.C."/>
            <person name="Walker E.A."/>
            <person name="Koch F."/>
            <person name="Burson A.M."/>
            <person name="Marcoval M.A."/>
            <person name="Tang Y.Z."/>
            <person name="Lecleir G.R."/>
            <person name="Coyne K.J."/>
            <person name="Berg G.M."/>
            <person name="Bertrand E.M."/>
            <person name="Saito M.A."/>
            <person name="Gladyshev V.N."/>
            <person name="Grigoriev I.V."/>
        </authorList>
    </citation>
    <scope>NUCLEOTIDE SEQUENCE [LARGE SCALE GENOMIC DNA]</scope>
    <source>
        <strain evidence="9">CCMP 1984</strain>
    </source>
</reference>
<dbReference type="PANTHER" id="PTHR11102">
    <property type="entry name" value="SEL-1-LIKE PROTEIN"/>
    <property type="match status" value="1"/>
</dbReference>
<evidence type="ECO:0000256" key="4">
    <source>
        <dbReference type="ARBA" id="ARBA00038101"/>
    </source>
</evidence>
<dbReference type="Pfam" id="PF19543">
    <property type="entry name" value="GH123_N"/>
    <property type="match status" value="1"/>
</dbReference>
<gene>
    <name evidence="8" type="ORF">AURANDRAFT_71686</name>
</gene>
<organism evidence="9">
    <name type="scientific">Aureococcus anophagefferens</name>
    <name type="common">Harmful bloom alga</name>
    <dbReference type="NCBI Taxonomy" id="44056"/>
    <lineage>
        <taxon>Eukaryota</taxon>
        <taxon>Sar</taxon>
        <taxon>Stramenopiles</taxon>
        <taxon>Ochrophyta</taxon>
        <taxon>Pelagophyceae</taxon>
        <taxon>Pelagomonadales</taxon>
        <taxon>Pelagomonadaceae</taxon>
        <taxon>Aureococcus</taxon>
    </lineage>
</organism>
<dbReference type="EMBL" id="GL833129">
    <property type="protein sequence ID" value="EGB07840.1"/>
    <property type="molecule type" value="Genomic_DNA"/>
</dbReference>
<name>F0Y9Z3_AURAN</name>
<dbReference type="InterPro" id="IPR045711">
    <property type="entry name" value="GH123-like_N"/>
</dbReference>
<keyword evidence="1" id="KW-0479">Metal-binding</keyword>
<proteinExistence type="inferred from homology"/>
<dbReference type="InterPro" id="IPR011990">
    <property type="entry name" value="TPR-like_helical_dom_sf"/>
</dbReference>
<dbReference type="InterPro" id="IPR002893">
    <property type="entry name" value="Znf_MYND"/>
</dbReference>
<dbReference type="KEGG" id="aaf:AURANDRAFT_71686"/>
<comment type="similarity">
    <text evidence="4">Belongs to the sel-1 family.</text>
</comment>
<evidence type="ECO:0000256" key="2">
    <source>
        <dbReference type="ARBA" id="ARBA00022771"/>
    </source>
</evidence>
<dbReference type="GeneID" id="20228342"/>
<dbReference type="InterPro" id="IPR050767">
    <property type="entry name" value="Sel1_AlgK"/>
</dbReference>
<feature type="signal peptide" evidence="6">
    <location>
        <begin position="1"/>
        <end position="17"/>
    </location>
</feature>
<dbReference type="Pfam" id="PF08238">
    <property type="entry name" value="Sel1"/>
    <property type="match status" value="3"/>
</dbReference>
<keyword evidence="3" id="KW-0862">Zinc</keyword>
<dbReference type="GO" id="GO:0008270">
    <property type="term" value="F:zinc ion binding"/>
    <property type="evidence" value="ECO:0007669"/>
    <property type="project" value="UniProtKB-KW"/>
</dbReference>
<keyword evidence="2 5" id="KW-0863">Zinc-finger</keyword>
<evidence type="ECO:0000256" key="1">
    <source>
        <dbReference type="ARBA" id="ARBA00022723"/>
    </source>
</evidence>
<dbReference type="InParanoid" id="F0Y9Z3"/>
<keyword evidence="9" id="KW-1185">Reference proteome</keyword>
<dbReference type="SUPFAM" id="SSF144232">
    <property type="entry name" value="HIT/MYND zinc finger-like"/>
    <property type="match status" value="1"/>
</dbReference>
<dbReference type="Gene3D" id="1.25.40.10">
    <property type="entry name" value="Tetratricopeptide repeat domain"/>
    <property type="match status" value="1"/>
</dbReference>
<feature type="chain" id="PRO_5003262832" description="MYND-type domain-containing protein" evidence="6">
    <location>
        <begin position="18"/>
        <end position="1326"/>
    </location>
</feature>
<dbReference type="SMART" id="SM00671">
    <property type="entry name" value="SEL1"/>
    <property type="match status" value="3"/>
</dbReference>
<dbReference type="OrthoDB" id="194744at2759"/>
<dbReference type="PROSITE" id="PS50865">
    <property type="entry name" value="ZF_MYND_2"/>
    <property type="match status" value="1"/>
</dbReference>
<dbReference type="InterPro" id="IPR006597">
    <property type="entry name" value="Sel1-like"/>
</dbReference>
<evidence type="ECO:0000256" key="6">
    <source>
        <dbReference type="SAM" id="SignalP"/>
    </source>
</evidence>
<dbReference type="PROSITE" id="PS01360">
    <property type="entry name" value="ZF_MYND_1"/>
    <property type="match status" value="1"/>
</dbReference>
<dbReference type="Pfam" id="PF01753">
    <property type="entry name" value="zf-MYND"/>
    <property type="match status" value="1"/>
</dbReference>
<dbReference type="SUPFAM" id="SSF81901">
    <property type="entry name" value="HCP-like"/>
    <property type="match status" value="1"/>
</dbReference>
<accession>F0Y9Z3</accession>
<dbReference type="Gene3D" id="6.10.140.2220">
    <property type="match status" value="1"/>
</dbReference>
<dbReference type="Proteomes" id="UP000002729">
    <property type="component" value="Unassembled WGS sequence"/>
</dbReference>
<feature type="domain" description="MYND-type" evidence="7">
    <location>
        <begin position="1073"/>
        <end position="1111"/>
    </location>
</feature>
<evidence type="ECO:0000313" key="8">
    <source>
        <dbReference type="EMBL" id="EGB07840.1"/>
    </source>
</evidence>
<evidence type="ECO:0000256" key="3">
    <source>
        <dbReference type="ARBA" id="ARBA00022833"/>
    </source>
</evidence>
<protein>
    <recommendedName>
        <fullName evidence="7">MYND-type domain-containing protein</fullName>
    </recommendedName>
</protein>
<dbReference type="eggNOG" id="KOG1550">
    <property type="taxonomic scope" value="Eukaryota"/>
</dbReference>
<dbReference type="RefSeq" id="XP_009037220.1">
    <property type="nucleotide sequence ID" value="XM_009038972.1"/>
</dbReference>
<sequence>MAAHHLLWAASLHVVAAQTWPITTLGNHRYKFTVPAASTFLVELPWRRTGNDRRNDKNISLGAVAVLPASADVAGLDAAVENCAVLRADRTSGLVAVDGAALAAGATAYAYYLPFERTGGVYGMNVAYLRAADLPAPDAAWLAAARAAPALPTASSPTYEARTAFDAFDDMERTASRGEVAALVAAHSDPFLLFPEPRSRPIRMVFHPADAADPLPDLPASWATAGPGDTLDAGAFKRGEYGVFQIGVFASLKNATNVTYAARGFPYAVNCFNVEGVDDAGRPFARTYAVPHLQVGALWFGMQVPADAPFGAGGGAVDVLVAGDVVGSVEVSFRVNGTAPDGGDGDLRTLSRSRWLDSRVGQTNTTAERHTPVVVDKERRTLETWAARVVLGADGLPTAIARKGKNMLAGAVSLLDATACEPLAWTTLTDDLVAWTAACAEQTVAASLDADGTLLFDVRVESARADDVALTVPLNATLAKYSMGLGVPGGTRRDMAWRWRAGPVDATPSGYANYLVWLGNVDLGLRVKLLGQEDSWLGALHSIVSDDQVPTDSWAGVPAAGGPAGLRPDGVTPLVCDGNCTRFTGGVNVSEAAPGVVDVVAFRGAPLAAPASFRFELAISPTNALDTAAHFGDLGRRHYQWSAFAPPNATELFDAGVRVLNVHQGVDVVNPYINYPFEPESVAPLSTIADAMHARGGRVKLYYTTRELSDHAEIIWLLKALGDEVLDGDGGVAGFRNTAEKVGGASWLQEHLHSGYSVSTPPANLTSTELLDAAVCDSQTRDPHQRWSNFYVEGLRWLVEEKPRVDGLYLDGVAYDRLTLKRARKLMDDAKPGCLVDLHSGNNLDLRYGDVSPALQYMHLFPYMDSLMLGEGYAPGYDRPAGVPGGGPDWWLVEVSGIPFGLMNDMLGASASQLWRGFVFGSVTRLPYSSLASNQQVWKVWDDYELETAEMIGFWDDAGPAVSPAAGCGGGGALAATAYVHAGNVTLVAVASWANATLTCDLVVDVARLGLDRVTVAVAPAIPAAPVPGFSFQAAATYAVHDGKVRGVTEKKLEYENRMARARGKKLDTLKTCTICGADKAKACAGCGTTAYCSTDCQRIDWRDRGHRKVCKKVQAAEAARAEAPTPPPSPPREVFYGPAPRSHADEVRARIAAEHEAARARREANPEPEPLSARFGSRCPICRWGLVKSDKKAAKIWKRAVELGDVDAMVFLGEMYEDGEGVKLEKEKAERLYQAAADRGDAIGQNNLGLLLYSEKKHEEAFRYFVLAADQSYTTAETNLGGRYLDGKGTEVDLGKARYWLERAAAKGYERAIEDLARLDARDIA</sequence>
<keyword evidence="6" id="KW-0732">Signal</keyword>
<evidence type="ECO:0000313" key="9">
    <source>
        <dbReference type="Proteomes" id="UP000002729"/>
    </source>
</evidence>